<dbReference type="PANTHER" id="PTHR13832:SF827">
    <property type="entry name" value="PROTEIN PHOSPHATASE 1L"/>
    <property type="match status" value="1"/>
</dbReference>
<name>A0A367KWW8_RHIST</name>
<evidence type="ECO:0000313" key="5">
    <source>
        <dbReference type="Proteomes" id="UP000253551"/>
    </source>
</evidence>
<accession>A0A367KWW8</accession>
<dbReference type="Gene3D" id="3.60.40.10">
    <property type="entry name" value="PPM-type phosphatase domain"/>
    <property type="match status" value="1"/>
</dbReference>
<feature type="region of interest" description="Disordered" evidence="1">
    <location>
        <begin position="125"/>
        <end position="174"/>
    </location>
</feature>
<dbReference type="Proteomes" id="UP000253551">
    <property type="component" value="Unassembled WGS sequence"/>
</dbReference>
<feature type="transmembrane region" description="Helical" evidence="2">
    <location>
        <begin position="1037"/>
        <end position="1061"/>
    </location>
</feature>
<keyword evidence="2" id="KW-1133">Transmembrane helix</keyword>
<feature type="region of interest" description="Disordered" evidence="1">
    <location>
        <begin position="642"/>
        <end position="737"/>
    </location>
</feature>
<evidence type="ECO:0000259" key="3">
    <source>
        <dbReference type="PROSITE" id="PS51746"/>
    </source>
</evidence>
<reference evidence="4 5" key="1">
    <citation type="journal article" date="2018" name="G3 (Bethesda)">
        <title>Phylogenetic and Phylogenomic Definition of Rhizopus Species.</title>
        <authorList>
            <person name="Gryganskyi A.P."/>
            <person name="Golan J."/>
            <person name="Dolatabadi S."/>
            <person name="Mondo S."/>
            <person name="Robb S."/>
            <person name="Idnurm A."/>
            <person name="Muszewska A."/>
            <person name="Steczkiewicz K."/>
            <person name="Masonjones S."/>
            <person name="Liao H.L."/>
            <person name="Gajdeczka M.T."/>
            <person name="Anike F."/>
            <person name="Vuek A."/>
            <person name="Anishchenko I.M."/>
            <person name="Voigt K."/>
            <person name="de Hoog G.S."/>
            <person name="Smith M.E."/>
            <person name="Heitman J."/>
            <person name="Vilgalys R."/>
            <person name="Stajich J.E."/>
        </authorList>
    </citation>
    <scope>NUCLEOTIDE SEQUENCE [LARGE SCALE GENOMIC DNA]</scope>
    <source>
        <strain evidence="4 5">LSU 92-RS-03</strain>
    </source>
</reference>
<keyword evidence="5" id="KW-1185">Reference proteome</keyword>
<dbReference type="EMBL" id="PJQM01000102">
    <property type="protein sequence ID" value="RCI06709.1"/>
    <property type="molecule type" value="Genomic_DNA"/>
</dbReference>
<dbReference type="InterPro" id="IPR001932">
    <property type="entry name" value="PPM-type_phosphatase-like_dom"/>
</dbReference>
<proteinExistence type="predicted"/>
<feature type="compositionally biased region" description="Basic and acidic residues" evidence="1">
    <location>
        <begin position="705"/>
        <end position="734"/>
    </location>
</feature>
<dbReference type="InterPro" id="IPR015655">
    <property type="entry name" value="PP2C"/>
</dbReference>
<sequence>MSDSPTVDTELLQLNIPVDLRGNSSFMKVMTTLFHYGNQPMNATQLVIAIRALNLLALRGETPRSTIQGIISTSRKLARDLNISDPFRIDRENAGRQTKYAISEEIMNGVQPALIDIPDEPIVLRPVEHPTSGTKRARKSTPFYSYSGSKQRNKKQTKKPKRNYDDDQGSDVEVDADEDFDGFTFEGTEEEIPSPVVEEEDTIFDYSLLYSPPTSDMDYIDKINFNEYPIAAHFAIVQQKGYSYPRFRSHEKIKIPKINCEDKFRVTDIKKEDKVIGRLFVLADGHGGPGCSEYFVRNIPAAVETLCQQYDPETLMDSQIQTKMQTEIKDLIQNLDEDYLKIKLQELSKNEGDNDGCTLIFNIFLGEWLINVNVGDSRSILISAPEPTPGKPDLVETGGLLGIDVDYKMDVVFASQDHKPYLEHLAREILENGGEFVDSVQNRLIKVDVDKLKEDGNRHTKRLALKNARIRPKVNNNNIVGDQPMTATAVVENTEELFDQEQDSINNGWAAQSAVRTTAIQPPGSPPNKNRRIPSLNVARSCGDLDFKMDPQRKIISCEPDVTFIRIKDQPFGEHTLLLNGPHKEKRRHFLFMSTDGTFDYMYEETAERQNRAIAKVIGPMIEDGEKIGKYLLADEERIQGETIEHNKETPVKEDSIMEESVKEESVKEESVKEESLDREDNNPDEKLDKKEDKDVSDDSNLESVEEKHDEEVTKKEHTKGEAKRRGSYKEPDNARVVIESMEEDQKTEDGDEAKPEKEQLPRIPLLYRELTEEETQIRKVKERTLVYSARYFANREGAQGFFASTLQDYDDCTIVLASVGTWQWLWTHQLGTFATAVWTPLLAIEGWKRRIPHLWAYLLLGELMGISSASGLFFAVMLSHPQTRKRPSSKLLATLGFSVAIGLMLLSILPALAKSGDGLQLVLLAIHVVLNLPLIFNFSESNVSTVYDGTPKWIALFYSLFAGANLCIYLQEWGMGLLALDKSNILCGLFSILWSTFFEHPAQTVINSDITAVNIISVAWMLSHSQLSWKNHIPDWAWLCILTTPILSASVTLPIFLAACEGTKLTVDQKRNE</sequence>
<evidence type="ECO:0000313" key="4">
    <source>
        <dbReference type="EMBL" id="RCI06709.1"/>
    </source>
</evidence>
<dbReference type="SUPFAM" id="SSF81606">
    <property type="entry name" value="PP2C-like"/>
    <property type="match status" value="1"/>
</dbReference>
<evidence type="ECO:0000256" key="2">
    <source>
        <dbReference type="SAM" id="Phobius"/>
    </source>
</evidence>
<feature type="transmembrane region" description="Helical" evidence="2">
    <location>
        <begin position="855"/>
        <end position="880"/>
    </location>
</feature>
<organism evidence="4 5">
    <name type="scientific">Rhizopus stolonifer</name>
    <name type="common">Rhizopus nigricans</name>
    <dbReference type="NCBI Taxonomy" id="4846"/>
    <lineage>
        <taxon>Eukaryota</taxon>
        <taxon>Fungi</taxon>
        <taxon>Fungi incertae sedis</taxon>
        <taxon>Mucoromycota</taxon>
        <taxon>Mucoromycotina</taxon>
        <taxon>Mucoromycetes</taxon>
        <taxon>Mucorales</taxon>
        <taxon>Mucorineae</taxon>
        <taxon>Rhizopodaceae</taxon>
        <taxon>Rhizopus</taxon>
    </lineage>
</organism>
<dbReference type="InterPro" id="IPR036457">
    <property type="entry name" value="PPM-type-like_dom_sf"/>
</dbReference>
<keyword evidence="2" id="KW-0472">Membrane</keyword>
<dbReference type="PANTHER" id="PTHR13832">
    <property type="entry name" value="PROTEIN PHOSPHATASE 2C"/>
    <property type="match status" value="1"/>
</dbReference>
<feature type="transmembrane region" description="Helical" evidence="2">
    <location>
        <begin position="892"/>
        <end position="914"/>
    </location>
</feature>
<dbReference type="Pfam" id="PF00481">
    <property type="entry name" value="PP2C"/>
    <property type="match status" value="1"/>
</dbReference>
<dbReference type="OrthoDB" id="2126185at2759"/>
<feature type="domain" description="PPM-type phosphatase" evidence="3">
    <location>
        <begin position="263"/>
        <end position="820"/>
    </location>
</feature>
<protein>
    <recommendedName>
        <fullName evidence="3">PPM-type phosphatase domain-containing protein</fullName>
    </recommendedName>
</protein>
<feature type="compositionally biased region" description="Basic residues" evidence="1">
    <location>
        <begin position="151"/>
        <end position="161"/>
    </location>
</feature>
<feature type="transmembrane region" description="Helical" evidence="2">
    <location>
        <begin position="920"/>
        <end position="939"/>
    </location>
</feature>
<keyword evidence="2" id="KW-0812">Transmembrane</keyword>
<dbReference type="PROSITE" id="PS51746">
    <property type="entry name" value="PPM_2"/>
    <property type="match status" value="1"/>
</dbReference>
<dbReference type="GO" id="GO:0004722">
    <property type="term" value="F:protein serine/threonine phosphatase activity"/>
    <property type="evidence" value="ECO:0007669"/>
    <property type="project" value="InterPro"/>
</dbReference>
<comment type="caution">
    <text evidence="4">The sequence shown here is derived from an EMBL/GenBank/DDBJ whole genome shotgun (WGS) entry which is preliminary data.</text>
</comment>
<feature type="compositionally biased region" description="Basic and acidic residues" evidence="1">
    <location>
        <begin position="642"/>
        <end position="694"/>
    </location>
</feature>
<dbReference type="STRING" id="4846.A0A367KWW8"/>
<dbReference type="SMART" id="SM00332">
    <property type="entry name" value="PP2Cc"/>
    <property type="match status" value="1"/>
</dbReference>
<feature type="transmembrane region" description="Helical" evidence="2">
    <location>
        <begin position="951"/>
        <end position="972"/>
    </location>
</feature>
<evidence type="ECO:0000256" key="1">
    <source>
        <dbReference type="SAM" id="MobiDB-lite"/>
    </source>
</evidence>
<dbReference type="AlphaFoldDB" id="A0A367KWW8"/>
<gene>
    <name evidence="4" type="ORF">CU098_013436</name>
</gene>